<keyword evidence="3" id="KW-1185">Reference proteome</keyword>
<accession>A0A1I5V4G0</accession>
<dbReference type="OrthoDB" id="9815825at2"/>
<dbReference type="InterPro" id="IPR052515">
    <property type="entry name" value="Gfo/Idh/MocA_Oxidoreductase"/>
</dbReference>
<dbReference type="STRING" id="1465490.SAMN05444277_104202"/>
<dbReference type="SUPFAM" id="SSF51735">
    <property type="entry name" value="NAD(P)-binding Rossmann-fold domains"/>
    <property type="match status" value="1"/>
</dbReference>
<dbReference type="Proteomes" id="UP000199031">
    <property type="component" value="Unassembled WGS sequence"/>
</dbReference>
<dbReference type="Pfam" id="PF01408">
    <property type="entry name" value="GFO_IDH_MocA"/>
    <property type="match status" value="1"/>
</dbReference>
<dbReference type="PANTHER" id="PTHR43249:SF1">
    <property type="entry name" value="D-GLUCOSIDE 3-DEHYDROGENASE"/>
    <property type="match status" value="1"/>
</dbReference>
<dbReference type="RefSeq" id="WP_090657480.1">
    <property type="nucleotide sequence ID" value="NZ_FOXQ01000004.1"/>
</dbReference>
<protein>
    <submittedName>
        <fullName evidence="2">Predicted dehydrogenase</fullName>
    </submittedName>
</protein>
<sequence>MDKTTIKAGIIGSGFAARFHYDALQRVFSTGVEIAGAYSPTEERLKAFTDARKIMPYNDLEKLIAASDVLHVCTPPVTHEPIVIAALQQNKHVIVEKPLTGYFGDGTDNFNGDTFPKQQGLDHALQSIQNMLDAEKESTGKIMYAENWVYAPAVQKERELIQKTGAQILYMRGEQSHSGSHSLTYGIWKFSGGGSMMGKGCHPLSAAIYFKHVEGRARNGKPIHPKTITARTHAVTRMPGFNNEGYLRASYTDVEDFAMLHVVFEDGTFANLVASELVLGGVHNIIEVNTTNHRTVCNINPNDAMQSYTPDKKYFEDIYVLEKIETKQGWSCISPDEGWFAGYQHEMDAFYRSAAYGDAIESNSSLAADVIATIYAGYVSAENKGAETAVPLVLS</sequence>
<proteinExistence type="predicted"/>
<dbReference type="InterPro" id="IPR000683">
    <property type="entry name" value="Gfo/Idh/MocA-like_OxRdtase_N"/>
</dbReference>
<evidence type="ECO:0000259" key="1">
    <source>
        <dbReference type="Pfam" id="PF01408"/>
    </source>
</evidence>
<dbReference type="GO" id="GO:0000166">
    <property type="term" value="F:nucleotide binding"/>
    <property type="evidence" value="ECO:0007669"/>
    <property type="project" value="InterPro"/>
</dbReference>
<dbReference type="Gene3D" id="3.40.50.720">
    <property type="entry name" value="NAD(P)-binding Rossmann-like Domain"/>
    <property type="match status" value="1"/>
</dbReference>
<name>A0A1I5V4G0_9BACT</name>
<dbReference type="SUPFAM" id="SSF55347">
    <property type="entry name" value="Glyceraldehyde-3-phosphate dehydrogenase-like, C-terminal domain"/>
    <property type="match status" value="1"/>
</dbReference>
<evidence type="ECO:0000313" key="2">
    <source>
        <dbReference type="EMBL" id="SFQ02340.1"/>
    </source>
</evidence>
<dbReference type="InterPro" id="IPR036291">
    <property type="entry name" value="NAD(P)-bd_dom_sf"/>
</dbReference>
<dbReference type="EMBL" id="FOXQ01000004">
    <property type="protein sequence ID" value="SFQ02340.1"/>
    <property type="molecule type" value="Genomic_DNA"/>
</dbReference>
<evidence type="ECO:0000313" key="3">
    <source>
        <dbReference type="Proteomes" id="UP000199031"/>
    </source>
</evidence>
<feature type="domain" description="Gfo/Idh/MocA-like oxidoreductase N-terminal" evidence="1">
    <location>
        <begin position="6"/>
        <end position="100"/>
    </location>
</feature>
<dbReference type="Gene3D" id="3.30.360.10">
    <property type="entry name" value="Dihydrodipicolinate Reductase, domain 2"/>
    <property type="match status" value="1"/>
</dbReference>
<reference evidence="2 3" key="1">
    <citation type="submission" date="2016-10" db="EMBL/GenBank/DDBJ databases">
        <authorList>
            <person name="de Groot N.N."/>
        </authorList>
    </citation>
    <scope>NUCLEOTIDE SEQUENCE [LARGE SCALE GENOMIC DNA]</scope>
    <source>
        <strain evidence="2 3">DSM 28286</strain>
    </source>
</reference>
<dbReference type="PANTHER" id="PTHR43249">
    <property type="entry name" value="UDP-N-ACETYL-2-AMINO-2-DEOXY-D-GLUCURONATE OXIDASE"/>
    <property type="match status" value="1"/>
</dbReference>
<dbReference type="AlphaFoldDB" id="A0A1I5V4G0"/>
<gene>
    <name evidence="2" type="ORF">SAMN05444277_104202</name>
</gene>
<organism evidence="2 3">
    <name type="scientific">Parafilimonas terrae</name>
    <dbReference type="NCBI Taxonomy" id="1465490"/>
    <lineage>
        <taxon>Bacteria</taxon>
        <taxon>Pseudomonadati</taxon>
        <taxon>Bacteroidota</taxon>
        <taxon>Chitinophagia</taxon>
        <taxon>Chitinophagales</taxon>
        <taxon>Chitinophagaceae</taxon>
        <taxon>Parafilimonas</taxon>
    </lineage>
</organism>